<feature type="transmembrane region" description="Helical" evidence="2">
    <location>
        <begin position="20"/>
        <end position="37"/>
    </location>
</feature>
<feature type="compositionally biased region" description="Basic and acidic residues" evidence="1">
    <location>
        <begin position="73"/>
        <end position="86"/>
    </location>
</feature>
<reference evidence="4" key="1">
    <citation type="submission" date="2016-10" db="EMBL/GenBank/DDBJ databases">
        <authorList>
            <person name="Varghese N."/>
            <person name="Submissions S."/>
        </authorList>
    </citation>
    <scope>NUCLEOTIDE SEQUENCE [LARGE SCALE GENOMIC DNA]</scope>
    <source>
        <strain evidence="4">DSM 13234</strain>
    </source>
</reference>
<feature type="compositionally biased region" description="Basic residues" evidence="1">
    <location>
        <begin position="104"/>
        <end position="113"/>
    </location>
</feature>
<protein>
    <submittedName>
        <fullName evidence="3">Uncharacterized protein</fullName>
    </submittedName>
</protein>
<dbReference type="Proteomes" id="UP000182983">
    <property type="component" value="Unassembled WGS sequence"/>
</dbReference>
<keyword evidence="2" id="KW-1133">Transmembrane helix</keyword>
<organism evidence="3 4">
    <name type="scientific">Magnetospirillum fulvum</name>
    <name type="common">Rhodospirillum fulvum</name>
    <dbReference type="NCBI Taxonomy" id="1082"/>
    <lineage>
        <taxon>Bacteria</taxon>
        <taxon>Pseudomonadati</taxon>
        <taxon>Pseudomonadota</taxon>
        <taxon>Alphaproteobacteria</taxon>
        <taxon>Rhodospirillales</taxon>
        <taxon>Rhodospirillaceae</taxon>
        <taxon>Magnetospirillum</taxon>
    </lineage>
</organism>
<evidence type="ECO:0000256" key="2">
    <source>
        <dbReference type="SAM" id="Phobius"/>
    </source>
</evidence>
<evidence type="ECO:0000313" key="4">
    <source>
        <dbReference type="Proteomes" id="UP000182983"/>
    </source>
</evidence>
<keyword evidence="2" id="KW-0812">Transmembrane</keyword>
<sequence>MGVGGDIMNRILTDAIRRASPVAMVVAVLLVSGCVAFEDNVQQGYSRSKDFGEGGTITFTTADVRTVIERKRVRESGKHQPKEKITVKTQTATRNKGSSVANRARIRRWRSPC</sequence>
<gene>
    <name evidence="3" type="ORF">SAMN04244559_02677</name>
</gene>
<feature type="region of interest" description="Disordered" evidence="1">
    <location>
        <begin position="73"/>
        <end position="113"/>
    </location>
</feature>
<name>A0A1H6IQC6_MAGFU</name>
<proteinExistence type="predicted"/>
<dbReference type="EMBL" id="FNWO01000011">
    <property type="protein sequence ID" value="SEH50194.1"/>
    <property type="molecule type" value="Genomic_DNA"/>
</dbReference>
<keyword evidence="4" id="KW-1185">Reference proteome</keyword>
<evidence type="ECO:0000313" key="3">
    <source>
        <dbReference type="EMBL" id="SEH50194.1"/>
    </source>
</evidence>
<feature type="compositionally biased region" description="Polar residues" evidence="1">
    <location>
        <begin position="87"/>
        <end position="101"/>
    </location>
</feature>
<accession>A0A1H6IQC6</accession>
<evidence type="ECO:0000256" key="1">
    <source>
        <dbReference type="SAM" id="MobiDB-lite"/>
    </source>
</evidence>
<keyword evidence="2" id="KW-0472">Membrane</keyword>
<dbReference type="AlphaFoldDB" id="A0A1H6IQC6"/>